<reference evidence="8" key="1">
    <citation type="submission" date="2025-08" db="UniProtKB">
        <authorList>
            <consortium name="Ensembl"/>
        </authorList>
    </citation>
    <scope>IDENTIFICATION</scope>
</reference>
<evidence type="ECO:0000313" key="9">
    <source>
        <dbReference type="Proteomes" id="UP000261560"/>
    </source>
</evidence>
<dbReference type="GeneTree" id="ENSGT00940000158300"/>
<keyword evidence="4" id="KW-1133">Transmembrane helix</keyword>
<keyword evidence="5" id="KW-0472">Membrane</keyword>
<evidence type="ECO:0000256" key="2">
    <source>
        <dbReference type="ARBA" id="ARBA00009671"/>
    </source>
</evidence>
<dbReference type="PANTHER" id="PTHR12308">
    <property type="entry name" value="ANOCTAMIN"/>
    <property type="match status" value="1"/>
</dbReference>
<dbReference type="Proteomes" id="UP000261560">
    <property type="component" value="Unplaced"/>
</dbReference>
<evidence type="ECO:0000259" key="7">
    <source>
        <dbReference type="Pfam" id="PF04547"/>
    </source>
</evidence>
<dbReference type="Pfam" id="PF04547">
    <property type="entry name" value="Anoctamin"/>
    <property type="match status" value="1"/>
</dbReference>
<dbReference type="Ensembl" id="ENSOMET00000035892.1">
    <property type="protein sequence ID" value="ENSOMEP00000019922.1"/>
    <property type="gene ID" value="ENSOMEG00000021758.1"/>
</dbReference>
<sequence>MLKHFPNIYNQKSQTFVKKFSLLLRLLVETFLVFCREYFGAKVALYYLWLGWYTTFLIPAAALGLVVFLFGIAFFNTHPLIKEVCDSNIIMCPRCDKRCDLWNLNDTCTYAKVNYLFDNISTVLFAIVMAIWATTLLELWKRHRAKHVSKWKVYNWCEEEEELILEIVNDKECKPKNFKHSYLRNIANDNSFIVLQVLLIIGLALFFVVFRVVAAPLLSELEFLSDYANTVAMVLGAVVHFITIQTMTKVLNPNSRCEKHKTFTIMMFTFQFFTLFSSLFYIAFFLGRYEINGHPGNYVRIAGFRLEECHPSGCLTDLSIQMGVIMTLSQVMNKIPRLVIPSNKHTNCWKEKCDDCLLKDWQNNYQLADLDDLSLFNVILKMVIQFSFTTLFVAAFPLAPLMALINNIVEIRLEAIKMVRLERRLIPKKTNVMGIWTNVLEAIGVLAVITNGLVIGITSDFVPRLVYRYGYGPNHRVFCCCSCMSGYINSSLTTAYINETNPYRFELCVITEVLSCVCSFRDFRSEEDHSLTSHFWLVLAARLAFVMVFEHLLLVFKSIVAWFVPSDSLMVKNDRREKKLDQLKEELE</sequence>
<evidence type="ECO:0000313" key="8">
    <source>
        <dbReference type="Ensembl" id="ENSOMEP00000019922.1"/>
    </source>
</evidence>
<dbReference type="GO" id="GO:0005886">
    <property type="term" value="C:plasma membrane"/>
    <property type="evidence" value="ECO:0007669"/>
    <property type="project" value="TreeGrafter"/>
</dbReference>
<dbReference type="STRING" id="30732.ENSOMEP00000019922"/>
<evidence type="ECO:0000256" key="1">
    <source>
        <dbReference type="ARBA" id="ARBA00004141"/>
    </source>
</evidence>
<evidence type="ECO:0000256" key="4">
    <source>
        <dbReference type="ARBA" id="ARBA00022989"/>
    </source>
</evidence>
<keyword evidence="3" id="KW-0812">Transmembrane</keyword>
<dbReference type="GO" id="GO:0005254">
    <property type="term" value="F:chloride channel activity"/>
    <property type="evidence" value="ECO:0007669"/>
    <property type="project" value="TreeGrafter"/>
</dbReference>
<name>A0A3B3CPY9_ORYME</name>
<feature type="domain" description="Anoctamin transmembrane" evidence="7">
    <location>
        <begin position="36"/>
        <end position="577"/>
    </location>
</feature>
<keyword evidence="9" id="KW-1185">Reference proteome</keyword>
<evidence type="ECO:0000256" key="6">
    <source>
        <dbReference type="RuleBase" id="RU280814"/>
    </source>
</evidence>
<comment type="subcellular location">
    <subcellularLocation>
        <location evidence="1 6">Membrane</location>
        <topology evidence="1 6">Multi-pass membrane protein</topology>
    </subcellularLocation>
</comment>
<protein>
    <recommendedName>
        <fullName evidence="6">Anoctamin</fullName>
    </recommendedName>
</protein>
<evidence type="ECO:0000256" key="3">
    <source>
        <dbReference type="ARBA" id="ARBA00022692"/>
    </source>
</evidence>
<evidence type="ECO:0000256" key="5">
    <source>
        <dbReference type="ARBA" id="ARBA00023136"/>
    </source>
</evidence>
<dbReference type="AlphaFoldDB" id="A0A3B3CPY9"/>
<reference evidence="8" key="2">
    <citation type="submission" date="2025-09" db="UniProtKB">
        <authorList>
            <consortium name="Ensembl"/>
        </authorList>
    </citation>
    <scope>IDENTIFICATION</scope>
</reference>
<dbReference type="PANTHER" id="PTHR12308:SF37">
    <property type="entry name" value="ANOCTAMIN-9"/>
    <property type="match status" value="1"/>
</dbReference>
<dbReference type="InterPro" id="IPR049452">
    <property type="entry name" value="Anoctamin_TM"/>
</dbReference>
<accession>A0A3B3CPY9</accession>
<organism evidence="8 9">
    <name type="scientific">Oryzias melastigma</name>
    <name type="common">Marine medaka</name>
    <dbReference type="NCBI Taxonomy" id="30732"/>
    <lineage>
        <taxon>Eukaryota</taxon>
        <taxon>Metazoa</taxon>
        <taxon>Chordata</taxon>
        <taxon>Craniata</taxon>
        <taxon>Vertebrata</taxon>
        <taxon>Euteleostomi</taxon>
        <taxon>Actinopterygii</taxon>
        <taxon>Neopterygii</taxon>
        <taxon>Teleostei</taxon>
        <taxon>Neoteleostei</taxon>
        <taxon>Acanthomorphata</taxon>
        <taxon>Ovalentaria</taxon>
        <taxon>Atherinomorphae</taxon>
        <taxon>Beloniformes</taxon>
        <taxon>Adrianichthyidae</taxon>
        <taxon>Oryziinae</taxon>
        <taxon>Oryzias</taxon>
    </lineage>
</organism>
<comment type="similarity">
    <text evidence="2 6">Belongs to the anoctamin family.</text>
</comment>
<dbReference type="OMA" id="TIQIMNR"/>
<dbReference type="PaxDb" id="30732-ENSOMEP00000019922"/>
<proteinExistence type="inferred from homology"/>
<dbReference type="InterPro" id="IPR007632">
    <property type="entry name" value="Anoctamin"/>
</dbReference>